<keyword evidence="3" id="KW-1185">Reference proteome</keyword>
<comment type="caution">
    <text evidence="2">The sequence shown here is derived from an EMBL/GenBank/DDBJ whole genome shotgun (WGS) entry which is preliminary data.</text>
</comment>
<proteinExistence type="predicted"/>
<dbReference type="AlphaFoldDB" id="A0A3N1HHP0"/>
<name>A0A3N1HHP0_9PSEU</name>
<organism evidence="2 3">
    <name type="scientific">Saccharothrix texasensis</name>
    <dbReference type="NCBI Taxonomy" id="103734"/>
    <lineage>
        <taxon>Bacteria</taxon>
        <taxon>Bacillati</taxon>
        <taxon>Actinomycetota</taxon>
        <taxon>Actinomycetes</taxon>
        <taxon>Pseudonocardiales</taxon>
        <taxon>Pseudonocardiaceae</taxon>
        <taxon>Saccharothrix</taxon>
    </lineage>
</organism>
<reference evidence="2 3" key="1">
    <citation type="submission" date="2018-11" db="EMBL/GenBank/DDBJ databases">
        <title>Sequencing the genomes of 1000 actinobacteria strains.</title>
        <authorList>
            <person name="Klenk H.-P."/>
        </authorList>
    </citation>
    <scope>NUCLEOTIDE SEQUENCE [LARGE SCALE GENOMIC DNA]</scope>
    <source>
        <strain evidence="2 3">DSM 44231</strain>
    </source>
</reference>
<accession>A0A3N1HHP0</accession>
<protein>
    <submittedName>
        <fullName evidence="2">Uncharacterized protein</fullName>
    </submittedName>
</protein>
<dbReference type="Proteomes" id="UP000268727">
    <property type="component" value="Unassembled WGS sequence"/>
</dbReference>
<dbReference type="EMBL" id="RJKM01000001">
    <property type="protein sequence ID" value="ROP42005.1"/>
    <property type="molecule type" value="Genomic_DNA"/>
</dbReference>
<evidence type="ECO:0000313" key="3">
    <source>
        <dbReference type="Proteomes" id="UP000268727"/>
    </source>
</evidence>
<gene>
    <name evidence="2" type="ORF">EDD40_7492</name>
</gene>
<evidence type="ECO:0000256" key="1">
    <source>
        <dbReference type="SAM" id="MobiDB-lite"/>
    </source>
</evidence>
<evidence type="ECO:0000313" key="2">
    <source>
        <dbReference type="EMBL" id="ROP42005.1"/>
    </source>
</evidence>
<feature type="compositionally biased region" description="Basic and acidic residues" evidence="1">
    <location>
        <begin position="21"/>
        <end position="34"/>
    </location>
</feature>
<sequence>MNSDSGLPTPFRAGAPARHSGRADVERADHRATS</sequence>
<feature type="region of interest" description="Disordered" evidence="1">
    <location>
        <begin position="1"/>
        <end position="34"/>
    </location>
</feature>